<feature type="compositionally biased region" description="Low complexity" evidence="2">
    <location>
        <begin position="313"/>
        <end position="334"/>
    </location>
</feature>
<dbReference type="InterPro" id="IPR016024">
    <property type="entry name" value="ARM-type_fold"/>
</dbReference>
<feature type="region of interest" description="Disordered" evidence="2">
    <location>
        <begin position="154"/>
        <end position="388"/>
    </location>
</feature>
<feature type="compositionally biased region" description="Polar residues" evidence="2">
    <location>
        <begin position="44"/>
        <end position="74"/>
    </location>
</feature>
<feature type="compositionally biased region" description="Low complexity" evidence="2">
    <location>
        <begin position="358"/>
        <end position="372"/>
    </location>
</feature>
<feature type="compositionally biased region" description="Polar residues" evidence="2">
    <location>
        <begin position="802"/>
        <end position="814"/>
    </location>
</feature>
<dbReference type="GeneID" id="7449147"/>
<accession>B8BQG5</accession>
<protein>
    <submittedName>
        <fullName evidence="3">Uncharacterized protein</fullName>
    </submittedName>
</protein>
<feature type="compositionally biased region" description="Basic and acidic residues" evidence="2">
    <location>
        <begin position="212"/>
        <end position="223"/>
    </location>
</feature>
<feature type="compositionally biased region" description="Polar residues" evidence="2">
    <location>
        <begin position="303"/>
        <end position="312"/>
    </location>
</feature>
<evidence type="ECO:0000256" key="2">
    <source>
        <dbReference type="SAM" id="MobiDB-lite"/>
    </source>
</evidence>
<dbReference type="OMA" id="KEEAMIT"/>
<feature type="compositionally biased region" description="Low complexity" evidence="2">
    <location>
        <begin position="105"/>
        <end position="123"/>
    </location>
</feature>
<dbReference type="PaxDb" id="35128-Thaps20754"/>
<dbReference type="eggNOG" id="ENOG502S3J3">
    <property type="taxonomic scope" value="Eukaryota"/>
</dbReference>
<dbReference type="PANTHER" id="PTHR22895:SF0">
    <property type="entry name" value="ARMADILLO REPEAT-CONTAINING PROTEIN 6"/>
    <property type="match status" value="1"/>
</dbReference>
<feature type="compositionally biased region" description="Polar residues" evidence="2">
    <location>
        <begin position="844"/>
        <end position="855"/>
    </location>
</feature>
<dbReference type="Proteomes" id="UP000001449">
    <property type="component" value="Chromosome 1"/>
</dbReference>
<feature type="compositionally biased region" description="Low complexity" evidence="2">
    <location>
        <begin position="229"/>
        <end position="250"/>
    </location>
</feature>
<feature type="compositionally biased region" description="Low complexity" evidence="2">
    <location>
        <begin position="1173"/>
        <end position="1188"/>
    </location>
</feature>
<dbReference type="PANTHER" id="PTHR22895">
    <property type="entry name" value="ARMADILLO REPEAT-CONTAINING PROTEIN 6"/>
    <property type="match status" value="1"/>
</dbReference>
<evidence type="ECO:0000313" key="3">
    <source>
        <dbReference type="EMBL" id="EED95781.1"/>
    </source>
</evidence>
<dbReference type="InParanoid" id="B8BQG5"/>
<evidence type="ECO:0000256" key="1">
    <source>
        <dbReference type="ARBA" id="ARBA00022737"/>
    </source>
</evidence>
<feature type="region of interest" description="Disordered" evidence="2">
    <location>
        <begin position="512"/>
        <end position="564"/>
    </location>
</feature>
<keyword evidence="1" id="KW-0677">Repeat</keyword>
<dbReference type="KEGG" id="tps:THAPSDRAFT_20754"/>
<sequence length="1591" mass="168759">MKKAKANSIRIGDDTNLPHRQMNNDMKLTALHDMMESDGRARTHQNNDSTHSNGGSSQPMNIDGNDTSQVSALSIPQMEPSSPSRSAGGGGVASHDRQHDGSPKPTTATAAAQPPSAAAPTYFINSSNNSSSMHNPLVTFAMPAVVDVIQSSNNTNTNMNCNIKSTHVDGGSGRYGTRSRSAASQQRRSATGTGSNNVNGNFSGASSGSLSSEDHHHQSDHNRNSIRQGSGTSSSLSSGSNSNNETTMSSLKKKSTLKHAASTSSSGGEENFTSSSDNLMSSSPNNLNSSNHIINGSGNNKNPNTMMSSNRVTSASGSNSGTTNSRTSASNSGSSGSGSDGNEGGATSSSNPAVVTASNGSGNNTNTTSSGSGSDGGSGSGDGNRRSGGEASADYYYAGYGSGSLGQQSDSQNGTSAGTAMVSSTVAAASAQHSSYAMPNANVATSSGQPGFNNLHRAIAASNNVAHHHQRQHQQAVPNGGAAGMLPHIVVATDDALSGGLPPPSPAYGSHLRHHSNRHYHHRSRAAPQDAGTNVAPPRPINLAGMPSVASHQLPPPEGGIYALRLPPADEQDVLQRVPQAQHATVIASNLPPPPMSSDAWSSSSGGSSSRNSRVYNSKRPAAKSNTLVSGQPPSAASNGTARGSVNTNKTSSTLESMSSAPNAAAVRVSMDDPILKPSMFGSTKKVSLQSPPLQQPLMKSSSSSPDDAKTGAKINIASRKRKMSTLARGGSASDDSSDSAEAAGSGSEEGYEASSSSNAERQSGSGSSGSDSVSSDDVNKDNVTNARVSSSSNPKKKSTSMLESQTNSKRTGTSSMSSSVLADFSSVMNEEESLALNSLSASPRSSCTSLSSKDGGNELEEANKDVAVMNDSKAHSKPQSSGTRKRGSLHLCGTASAKRAKHETNELKDGGIDVSAPGNAMKSGLSLMEKTLQQKVRSTHHQHYHSRSTGRKMLEESFLSAKRDLSTSSIPDEAKAATALALESAESSASCGGKQGPLASLAGNTSSSTDRPMKEVSFQDTPIYSMGTDVMALVVSFLEVPESHSFLTTPFSRTWLETYTAPQELWKILCTSKPFYAQLEENSCGSSDVSTCSFPLCNDLEMRHLFGRYRLLYTSFVRCMKYLDRLKDDALSGRTPSSYTNSNRHELYPYNRNGSLKAYFARARRIVRQNRRNGGSASSSDSGSRLTDSGEEDKKPAAVETANSDNSREQVVRPTGPRLGRSMLTDRLLRPTGAGEVDNVNLPWSCAIYSVVNWMVAFADVEGIQIMCLKVLPYLLEDESQRTTAQRAGLTDSVLRAMVLFPDSIELHTVAFHTLVLLARPLGGNEGMLFHTAMVNTRGIFNEGSSSSKNGIVIMLDSMRRFAQDEILQAMSCWSLVNVALTPLQKTMLVKLGGLTVTANAMLQHPYNAEVQFRALFALINLVIPSEVRPEESEEMREIEREIFQQLGEVGDTSEKEMLDASVGQISNLVVVAMKNFCSSEAILNRACLVLHNLSLNEDYHSILLWTPNCYQMLEWCIGNYPHDHVLQQSAGGTIQRLNSTLSADDELRARFTHSIRAQQQHSLEMARREAVYLQEQQEQQEGQQEMDVA</sequence>
<feature type="region of interest" description="Disordered" evidence="2">
    <location>
        <begin position="684"/>
        <end position="904"/>
    </location>
</feature>
<dbReference type="Gene3D" id="1.25.10.10">
    <property type="entry name" value="Leucine-rich Repeat Variant"/>
    <property type="match status" value="1"/>
</dbReference>
<dbReference type="HOGENOM" id="CLU_244714_0_0_1"/>
<feature type="compositionally biased region" description="Polar residues" evidence="2">
    <location>
        <begin position="624"/>
        <end position="662"/>
    </location>
</feature>
<name>B8BQG5_THAPS</name>
<feature type="compositionally biased region" description="Polar residues" evidence="2">
    <location>
        <begin position="348"/>
        <end position="357"/>
    </location>
</feature>
<gene>
    <name evidence="3" type="ORF">THAPSDRAFT_20754</name>
</gene>
<feature type="compositionally biased region" description="Basic residues" evidence="2">
    <location>
        <begin position="512"/>
        <end position="525"/>
    </location>
</feature>
<dbReference type="EMBL" id="CM000638">
    <property type="protein sequence ID" value="EED95781.1"/>
    <property type="molecule type" value="Genomic_DNA"/>
</dbReference>
<dbReference type="SUPFAM" id="SSF48371">
    <property type="entry name" value="ARM repeat"/>
    <property type="match status" value="1"/>
</dbReference>
<feature type="region of interest" description="Disordered" evidence="2">
    <location>
        <begin position="989"/>
        <end position="1014"/>
    </location>
</feature>
<keyword evidence="4" id="KW-1185">Reference proteome</keyword>
<proteinExistence type="predicted"/>
<evidence type="ECO:0000313" key="4">
    <source>
        <dbReference type="Proteomes" id="UP000001449"/>
    </source>
</evidence>
<feature type="compositionally biased region" description="Low complexity" evidence="2">
    <location>
        <begin position="597"/>
        <end position="618"/>
    </location>
</feature>
<dbReference type="InterPro" id="IPR011989">
    <property type="entry name" value="ARM-like"/>
</dbReference>
<reference evidence="3 4" key="2">
    <citation type="journal article" date="2008" name="Nature">
        <title>The Phaeodactylum genome reveals the evolutionary history of diatom genomes.</title>
        <authorList>
            <person name="Bowler C."/>
            <person name="Allen A.E."/>
            <person name="Badger J.H."/>
            <person name="Grimwood J."/>
            <person name="Jabbari K."/>
            <person name="Kuo A."/>
            <person name="Maheswari U."/>
            <person name="Martens C."/>
            <person name="Maumus F."/>
            <person name="Otillar R.P."/>
            <person name="Rayko E."/>
            <person name="Salamov A."/>
            <person name="Vandepoele K."/>
            <person name="Beszteri B."/>
            <person name="Gruber A."/>
            <person name="Heijde M."/>
            <person name="Katinka M."/>
            <person name="Mock T."/>
            <person name="Valentin K."/>
            <person name="Verret F."/>
            <person name="Berges J.A."/>
            <person name="Brownlee C."/>
            <person name="Cadoret J.P."/>
            <person name="Chiovitti A."/>
            <person name="Choi C.J."/>
            <person name="Coesel S."/>
            <person name="De Martino A."/>
            <person name="Detter J.C."/>
            <person name="Durkin C."/>
            <person name="Falciatore A."/>
            <person name="Fournet J."/>
            <person name="Haruta M."/>
            <person name="Huysman M.J."/>
            <person name="Jenkins B.D."/>
            <person name="Jiroutova K."/>
            <person name="Jorgensen R.E."/>
            <person name="Joubert Y."/>
            <person name="Kaplan A."/>
            <person name="Kroger N."/>
            <person name="Kroth P.G."/>
            <person name="La Roche J."/>
            <person name="Lindquist E."/>
            <person name="Lommer M."/>
            <person name="Martin-Jezequel V."/>
            <person name="Lopez P.J."/>
            <person name="Lucas S."/>
            <person name="Mangogna M."/>
            <person name="McGinnis K."/>
            <person name="Medlin L.K."/>
            <person name="Montsant A."/>
            <person name="Oudot-Le Secq M.P."/>
            <person name="Napoli C."/>
            <person name="Obornik M."/>
            <person name="Parker M.S."/>
            <person name="Petit J.L."/>
            <person name="Porcel B.M."/>
            <person name="Poulsen N."/>
            <person name="Robison M."/>
            <person name="Rychlewski L."/>
            <person name="Rynearson T.A."/>
            <person name="Schmutz J."/>
            <person name="Shapiro H."/>
            <person name="Siaut M."/>
            <person name="Stanley M."/>
            <person name="Sussman M.R."/>
            <person name="Taylor A.R."/>
            <person name="Vardi A."/>
            <person name="von Dassow P."/>
            <person name="Vyverman W."/>
            <person name="Willis A."/>
            <person name="Wyrwicz L.S."/>
            <person name="Rokhsar D.S."/>
            <person name="Weissenbach J."/>
            <person name="Armbrust E.V."/>
            <person name="Green B.R."/>
            <person name="Van de Peer Y."/>
            <person name="Grigoriev I.V."/>
        </authorList>
    </citation>
    <scope>NUCLEOTIDE SEQUENCE [LARGE SCALE GENOMIC DNA]</scope>
    <source>
        <strain evidence="3 4">CCMP1335</strain>
    </source>
</reference>
<feature type="region of interest" description="Disordered" evidence="2">
    <location>
        <begin position="587"/>
        <end position="662"/>
    </location>
</feature>
<feature type="compositionally biased region" description="Low complexity" evidence="2">
    <location>
        <begin position="175"/>
        <end position="211"/>
    </location>
</feature>
<feature type="compositionally biased region" description="Low complexity" evidence="2">
    <location>
        <begin position="274"/>
        <end position="302"/>
    </location>
</feature>
<feature type="compositionally biased region" description="Gly residues" evidence="2">
    <location>
        <begin position="373"/>
        <end position="382"/>
    </location>
</feature>
<reference evidence="3 4" key="1">
    <citation type="journal article" date="2004" name="Science">
        <title>The genome of the diatom Thalassiosira pseudonana: ecology, evolution, and metabolism.</title>
        <authorList>
            <person name="Armbrust E.V."/>
            <person name="Berges J.A."/>
            <person name="Bowler C."/>
            <person name="Green B.R."/>
            <person name="Martinez D."/>
            <person name="Putnam N.H."/>
            <person name="Zhou S."/>
            <person name="Allen A.E."/>
            <person name="Apt K.E."/>
            <person name="Bechner M."/>
            <person name="Brzezinski M.A."/>
            <person name="Chaal B.K."/>
            <person name="Chiovitti A."/>
            <person name="Davis A.K."/>
            <person name="Demarest M.S."/>
            <person name="Detter J.C."/>
            <person name="Glavina T."/>
            <person name="Goodstein D."/>
            <person name="Hadi M.Z."/>
            <person name="Hellsten U."/>
            <person name="Hildebrand M."/>
            <person name="Jenkins B.D."/>
            <person name="Jurka J."/>
            <person name="Kapitonov V.V."/>
            <person name="Kroger N."/>
            <person name="Lau W.W."/>
            <person name="Lane T.W."/>
            <person name="Larimer F.W."/>
            <person name="Lippmeier J.C."/>
            <person name="Lucas S."/>
            <person name="Medina M."/>
            <person name="Montsant A."/>
            <person name="Obornik M."/>
            <person name="Parker M.S."/>
            <person name="Palenik B."/>
            <person name="Pazour G.J."/>
            <person name="Richardson P.M."/>
            <person name="Rynearson T.A."/>
            <person name="Saito M.A."/>
            <person name="Schwartz D.C."/>
            <person name="Thamatrakoln K."/>
            <person name="Valentin K."/>
            <person name="Vardi A."/>
            <person name="Wilkerson F.P."/>
            <person name="Rokhsar D.S."/>
        </authorList>
    </citation>
    <scope>NUCLEOTIDE SEQUENCE [LARGE SCALE GENOMIC DNA]</scope>
    <source>
        <strain evidence="3 4">CCMP1335</strain>
    </source>
</reference>
<feature type="compositionally biased region" description="Gly residues" evidence="2">
    <location>
        <begin position="335"/>
        <end position="344"/>
    </location>
</feature>
<organism evidence="3 4">
    <name type="scientific">Thalassiosira pseudonana</name>
    <name type="common">Marine diatom</name>
    <name type="synonym">Cyclotella nana</name>
    <dbReference type="NCBI Taxonomy" id="35128"/>
    <lineage>
        <taxon>Eukaryota</taxon>
        <taxon>Sar</taxon>
        <taxon>Stramenopiles</taxon>
        <taxon>Ochrophyta</taxon>
        <taxon>Bacillariophyta</taxon>
        <taxon>Coscinodiscophyceae</taxon>
        <taxon>Thalassiosirophycidae</taxon>
        <taxon>Thalassiosirales</taxon>
        <taxon>Thalassiosiraceae</taxon>
        <taxon>Thalassiosira</taxon>
    </lineage>
</organism>
<feature type="compositionally biased region" description="Polar residues" evidence="2">
    <location>
        <begin position="684"/>
        <end position="706"/>
    </location>
</feature>
<dbReference type="RefSeq" id="XP_002286140.1">
    <property type="nucleotide sequence ID" value="XM_002286104.1"/>
</dbReference>
<feature type="compositionally biased region" description="Low complexity" evidence="2">
    <location>
        <begin position="730"/>
        <end position="777"/>
    </location>
</feature>
<feature type="region of interest" description="Disordered" evidence="2">
    <location>
        <begin position="1171"/>
        <end position="1223"/>
    </location>
</feature>
<feature type="region of interest" description="Disordered" evidence="2">
    <location>
        <begin position="1"/>
        <end position="123"/>
    </location>
</feature>